<dbReference type="InterPro" id="IPR049492">
    <property type="entry name" value="BD-FAE-like_dom"/>
</dbReference>
<dbReference type="PANTHER" id="PTHR48081">
    <property type="entry name" value="AB HYDROLASE SUPERFAMILY PROTEIN C4A8.06C"/>
    <property type="match status" value="1"/>
</dbReference>
<reference evidence="4 5" key="1">
    <citation type="submission" date="2025-04" db="UniProtKB">
        <authorList>
            <consortium name="RefSeq"/>
        </authorList>
    </citation>
    <scope>IDENTIFICATION</scope>
    <source>
        <tissue evidence="4 5">Entire body</tissue>
    </source>
</reference>
<evidence type="ECO:0000313" key="5">
    <source>
        <dbReference type="RefSeq" id="XP_018335012.1"/>
    </source>
</evidence>
<keyword evidence="3" id="KW-1185">Reference proteome</keyword>
<dbReference type="InterPro" id="IPR029058">
    <property type="entry name" value="AB_hydrolase_fold"/>
</dbReference>
<proteinExistence type="predicted"/>
<evidence type="ECO:0000313" key="3">
    <source>
        <dbReference type="Proteomes" id="UP000192223"/>
    </source>
</evidence>
<protein>
    <submittedName>
        <fullName evidence="4 5">Kynurenine formamidase isoform X1</fullName>
    </submittedName>
</protein>
<gene>
    <name evidence="4 5 6" type="primary">LOC108743898</name>
</gene>
<organism evidence="3 4">
    <name type="scientific">Agrilus planipennis</name>
    <name type="common">Emerald ash borer</name>
    <name type="synonym">Agrilus marcopoli</name>
    <dbReference type="NCBI Taxonomy" id="224129"/>
    <lineage>
        <taxon>Eukaryota</taxon>
        <taxon>Metazoa</taxon>
        <taxon>Ecdysozoa</taxon>
        <taxon>Arthropoda</taxon>
        <taxon>Hexapoda</taxon>
        <taxon>Insecta</taxon>
        <taxon>Pterygota</taxon>
        <taxon>Neoptera</taxon>
        <taxon>Endopterygota</taxon>
        <taxon>Coleoptera</taxon>
        <taxon>Polyphaga</taxon>
        <taxon>Elateriformia</taxon>
        <taxon>Buprestoidea</taxon>
        <taxon>Buprestidae</taxon>
        <taxon>Agrilinae</taxon>
        <taxon>Agrilus</taxon>
    </lineage>
</organism>
<dbReference type="PANTHER" id="PTHR48081:SF33">
    <property type="entry name" value="KYNURENINE FORMAMIDASE"/>
    <property type="match status" value="1"/>
</dbReference>
<dbReference type="GO" id="GO:0004061">
    <property type="term" value="F:arylformamidase activity"/>
    <property type="evidence" value="ECO:0007669"/>
    <property type="project" value="TreeGrafter"/>
</dbReference>
<dbReference type="Proteomes" id="UP000192223">
    <property type="component" value="Unplaced"/>
</dbReference>
<evidence type="ECO:0000259" key="2">
    <source>
        <dbReference type="Pfam" id="PF20434"/>
    </source>
</evidence>
<keyword evidence="1" id="KW-0378">Hydrolase</keyword>
<dbReference type="OrthoDB" id="433474at2759"/>
<dbReference type="Pfam" id="PF20434">
    <property type="entry name" value="BD-FAE"/>
    <property type="match status" value="1"/>
</dbReference>
<dbReference type="KEGG" id="apln:108743898"/>
<name>A0A1W4XFU9_AGRPL</name>
<dbReference type="GeneID" id="108743898"/>
<dbReference type="AlphaFoldDB" id="A0A1W4XFU9"/>
<evidence type="ECO:0000313" key="4">
    <source>
        <dbReference type="RefSeq" id="XP_018335006.1"/>
    </source>
</evidence>
<evidence type="ECO:0000313" key="6">
    <source>
        <dbReference type="RefSeq" id="XP_025830701.1"/>
    </source>
</evidence>
<dbReference type="STRING" id="224129.A0A1W4XFU9"/>
<feature type="domain" description="BD-FAE-like" evidence="2">
    <location>
        <begin position="70"/>
        <end position="164"/>
    </location>
</feature>
<dbReference type="Gene3D" id="3.40.50.1820">
    <property type="entry name" value="alpha/beta hydrolase"/>
    <property type="match status" value="1"/>
</dbReference>
<dbReference type="RefSeq" id="XP_018335012.1">
    <property type="nucleotide sequence ID" value="XM_018479510.1"/>
</dbReference>
<sequence length="321" mass="36468">MEDNVAKLEYQYSPSRWSKRCGADEIIKRHVEFATKESENNKNEIQCELNVAYGNSLGEKYDIFGTDLPKEAPILIYVHGGFWQELSRNISSYLVKPFHKNGIKVIILGYDLCPNVTLPELIKEIRKGFDKCLEYAVTNKSVGVSLAGHSAGAHLVSSLFMNISEHIEQHERIVKTVFLFSGIYNLVPLVGTYINIPLKLDSEAAMKLSPLQHGIAWGENVKFFVLVGEYESSEFHKQSKLYHEKLKKLEYETRLVVVDGVDHFDIVERLSEQSFLITSLMLQEIRDRLNILVETGIILKEKGYSDSTSACMLPFVTLCIV</sequence>
<dbReference type="InterPro" id="IPR050300">
    <property type="entry name" value="GDXG_lipolytic_enzyme"/>
</dbReference>
<evidence type="ECO:0000256" key="1">
    <source>
        <dbReference type="ARBA" id="ARBA00022801"/>
    </source>
</evidence>
<dbReference type="RefSeq" id="XP_025830701.1">
    <property type="nucleotide sequence ID" value="XM_025974916.1"/>
</dbReference>
<dbReference type="SUPFAM" id="SSF53474">
    <property type="entry name" value="alpha/beta-Hydrolases"/>
    <property type="match status" value="1"/>
</dbReference>
<dbReference type="RefSeq" id="XP_018335006.1">
    <property type="nucleotide sequence ID" value="XM_018479504.2"/>
</dbReference>
<accession>A0A1W4XFU9</accession>